<organism evidence="3 4">
    <name type="scientific">Cnephaeus nilssonii</name>
    <name type="common">Northern bat</name>
    <name type="synonym">Eptesicus nilssonii</name>
    <dbReference type="NCBI Taxonomy" id="3371016"/>
    <lineage>
        <taxon>Eukaryota</taxon>
        <taxon>Metazoa</taxon>
        <taxon>Chordata</taxon>
        <taxon>Craniata</taxon>
        <taxon>Vertebrata</taxon>
        <taxon>Euteleostomi</taxon>
        <taxon>Mammalia</taxon>
        <taxon>Eutheria</taxon>
        <taxon>Laurasiatheria</taxon>
        <taxon>Chiroptera</taxon>
        <taxon>Yangochiroptera</taxon>
        <taxon>Vespertilionidae</taxon>
        <taxon>Cnephaeus</taxon>
    </lineage>
</organism>
<dbReference type="InterPro" id="IPR039191">
    <property type="entry name" value="Nopp140-like"/>
</dbReference>
<gene>
    <name evidence="3" type="ORF">QTO34_005903</name>
</gene>
<evidence type="ECO:0000313" key="3">
    <source>
        <dbReference type="EMBL" id="KAK1333519.1"/>
    </source>
</evidence>
<proteinExistence type="predicted"/>
<dbReference type="InterPro" id="IPR007718">
    <property type="entry name" value="Srp40_C"/>
</dbReference>
<dbReference type="Pfam" id="PF05022">
    <property type="entry name" value="SRP40_C"/>
    <property type="match status" value="1"/>
</dbReference>
<dbReference type="PANTHER" id="PTHR23216:SF1">
    <property type="entry name" value="NUCLEOLAR AND COILED-BODY PHOSPHOPROTEIN 1"/>
    <property type="match status" value="1"/>
</dbReference>
<evidence type="ECO:0000256" key="1">
    <source>
        <dbReference type="SAM" id="MobiDB-lite"/>
    </source>
</evidence>
<evidence type="ECO:0000313" key="4">
    <source>
        <dbReference type="Proteomes" id="UP001177744"/>
    </source>
</evidence>
<name>A0AA40HLN4_CNENI</name>
<accession>A0AA40HLN4</accession>
<dbReference type="AlphaFoldDB" id="A0AA40HLN4"/>
<feature type="domain" description="Srp40 C-terminal" evidence="2">
    <location>
        <begin position="103"/>
        <end position="175"/>
    </location>
</feature>
<dbReference type="PANTHER" id="PTHR23216">
    <property type="entry name" value="NUCLEOLAR AND COILED-BODY PHOSPHOPROTEIN 1"/>
    <property type="match status" value="1"/>
</dbReference>
<dbReference type="Proteomes" id="UP001177744">
    <property type="component" value="Unassembled WGS sequence"/>
</dbReference>
<comment type="caution">
    <text evidence="3">The sequence shown here is derived from an EMBL/GenBank/DDBJ whole genome shotgun (WGS) entry which is preliminary data.</text>
</comment>
<dbReference type="GO" id="GO:0005654">
    <property type="term" value="C:nucleoplasm"/>
    <property type="evidence" value="ECO:0007669"/>
    <property type="project" value="TreeGrafter"/>
</dbReference>
<evidence type="ECO:0000259" key="2">
    <source>
        <dbReference type="Pfam" id="PF05022"/>
    </source>
</evidence>
<feature type="compositionally biased region" description="Basic residues" evidence="1">
    <location>
        <begin position="1"/>
        <end position="12"/>
    </location>
</feature>
<sequence length="178" mass="19799">MTPVKKRRRREPKSKGTPRPQALKTNGTVTPTAQNGKADRNSNKEEEGKTKAAAAVSKPGLGKKRKQNEAATEAETPPVKKINPQTPNTFPKRKKAEKRASSPFRRIREEEIEVDARVADNSFDAKRGAAGDWGERANQVLKFTKGKSFRHEKTKKKRGSYRGGSISVQVNSIKFDSE</sequence>
<dbReference type="EMBL" id="JAULJE010000016">
    <property type="protein sequence ID" value="KAK1333519.1"/>
    <property type="molecule type" value="Genomic_DNA"/>
</dbReference>
<feature type="region of interest" description="Disordered" evidence="1">
    <location>
        <begin position="1"/>
        <end position="107"/>
    </location>
</feature>
<feature type="compositionally biased region" description="Basic and acidic residues" evidence="1">
    <location>
        <begin position="37"/>
        <end position="50"/>
    </location>
</feature>
<keyword evidence="4" id="KW-1185">Reference proteome</keyword>
<feature type="compositionally biased region" description="Polar residues" evidence="1">
    <location>
        <begin position="23"/>
        <end position="35"/>
    </location>
</feature>
<reference evidence="3" key="1">
    <citation type="submission" date="2023-06" db="EMBL/GenBank/DDBJ databases">
        <title>Reference genome for the Northern bat (Eptesicus nilssonii), a most northern bat species.</title>
        <authorList>
            <person name="Laine V.N."/>
            <person name="Pulliainen A.T."/>
            <person name="Lilley T.M."/>
        </authorList>
    </citation>
    <scope>NUCLEOTIDE SEQUENCE</scope>
    <source>
        <strain evidence="3">BLF_Eptnil</strain>
        <tissue evidence="3">Kidney</tissue>
    </source>
</reference>
<protein>
    <recommendedName>
        <fullName evidence="2">Srp40 C-terminal domain-containing protein</fullName>
    </recommendedName>
</protein>
<dbReference type="GO" id="GO:0005730">
    <property type="term" value="C:nucleolus"/>
    <property type="evidence" value="ECO:0007669"/>
    <property type="project" value="InterPro"/>
</dbReference>